<dbReference type="InterPro" id="IPR013783">
    <property type="entry name" value="Ig-like_fold"/>
</dbReference>
<name>A0A1X0DI17_9MYCO</name>
<sequence length="122" mass="12978">MIDRLEIETTAVGSGKVGPGRYQLKQVYSSSKPYVGIKYGWTSYVGDQELSGHDCTAVGTVTGPGGFEAVQHSDACSRSMYKIGDSVTFNAVGTYNVTVSVTPKDGQEVTATETIEVIAMDK</sequence>
<comment type="caution">
    <text evidence="1">The sequence shown here is derived from an EMBL/GenBank/DDBJ whole genome shotgun (WGS) entry which is preliminary data.</text>
</comment>
<accession>A0A1X0DI17</accession>
<reference evidence="1 2" key="1">
    <citation type="submission" date="2016-12" db="EMBL/GenBank/DDBJ databases">
        <title>The new phylogeny of genus Mycobacterium.</title>
        <authorList>
            <person name="Tortoli E."/>
            <person name="Trovato A."/>
            <person name="Cirillo D.M."/>
        </authorList>
    </citation>
    <scope>NUCLEOTIDE SEQUENCE [LARGE SCALE GENOMIC DNA]</scope>
    <source>
        <strain evidence="1 2">DSM 45130</strain>
    </source>
</reference>
<dbReference type="SUPFAM" id="SSF49299">
    <property type="entry name" value="PKD domain"/>
    <property type="match status" value="1"/>
</dbReference>
<gene>
    <name evidence="1" type="ORF">BST26_06695</name>
</gene>
<dbReference type="EMBL" id="MVHS01000010">
    <property type="protein sequence ID" value="ORA72018.1"/>
    <property type="molecule type" value="Genomic_DNA"/>
</dbReference>
<proteinExistence type="predicted"/>
<evidence type="ECO:0000313" key="2">
    <source>
        <dbReference type="Proteomes" id="UP000192801"/>
    </source>
</evidence>
<dbReference type="OrthoDB" id="9861262at2"/>
<dbReference type="RefSeq" id="WP_083029978.1">
    <property type="nucleotide sequence ID" value="NZ_AP022618.1"/>
</dbReference>
<evidence type="ECO:0000313" key="1">
    <source>
        <dbReference type="EMBL" id="ORA72018.1"/>
    </source>
</evidence>
<protein>
    <submittedName>
        <fullName evidence="1">Uncharacterized protein</fullName>
    </submittedName>
</protein>
<organism evidence="1 2">
    <name type="scientific">Mycolicibacterium insubricum</name>
    <dbReference type="NCBI Taxonomy" id="444597"/>
    <lineage>
        <taxon>Bacteria</taxon>
        <taxon>Bacillati</taxon>
        <taxon>Actinomycetota</taxon>
        <taxon>Actinomycetes</taxon>
        <taxon>Mycobacteriales</taxon>
        <taxon>Mycobacteriaceae</taxon>
        <taxon>Mycolicibacterium</taxon>
    </lineage>
</organism>
<dbReference type="AlphaFoldDB" id="A0A1X0DI17"/>
<dbReference type="STRING" id="444597.BST26_06695"/>
<dbReference type="Gene3D" id="2.60.40.10">
    <property type="entry name" value="Immunoglobulins"/>
    <property type="match status" value="1"/>
</dbReference>
<keyword evidence="2" id="KW-1185">Reference proteome</keyword>
<dbReference type="InterPro" id="IPR035986">
    <property type="entry name" value="PKD_dom_sf"/>
</dbReference>
<dbReference type="Proteomes" id="UP000192801">
    <property type="component" value="Unassembled WGS sequence"/>
</dbReference>
<dbReference type="GO" id="GO:0005975">
    <property type="term" value="P:carbohydrate metabolic process"/>
    <property type="evidence" value="ECO:0007669"/>
    <property type="project" value="UniProtKB-ARBA"/>
</dbReference>